<dbReference type="Proteomes" id="UP001305746">
    <property type="component" value="Unassembled WGS sequence"/>
</dbReference>
<name>A0ABU5P1Z2_9GAMM</name>
<dbReference type="RefSeq" id="WP_322856492.1">
    <property type="nucleotide sequence ID" value="NZ_JAYDCJ010000003.1"/>
</dbReference>
<gene>
    <name evidence="1" type="ORF">U5822_15395</name>
</gene>
<keyword evidence="2" id="KW-1185">Reference proteome</keyword>
<dbReference type="EMBL" id="JAYDCJ010000003">
    <property type="protein sequence ID" value="MEA1082059.1"/>
    <property type="molecule type" value="Genomic_DNA"/>
</dbReference>
<evidence type="ECO:0000313" key="1">
    <source>
        <dbReference type="EMBL" id="MEA1082059.1"/>
    </source>
</evidence>
<comment type="caution">
    <text evidence="1">The sequence shown here is derived from an EMBL/GenBank/DDBJ whole genome shotgun (WGS) entry which is preliminary data.</text>
</comment>
<organism evidence="1 2">
    <name type="scientific">Marinobacter qingdaonensis</name>
    <dbReference type="NCBI Taxonomy" id="3108486"/>
    <lineage>
        <taxon>Bacteria</taxon>
        <taxon>Pseudomonadati</taxon>
        <taxon>Pseudomonadota</taxon>
        <taxon>Gammaproteobacteria</taxon>
        <taxon>Pseudomonadales</taxon>
        <taxon>Marinobacteraceae</taxon>
        <taxon>Marinobacter</taxon>
    </lineage>
</organism>
<accession>A0ABU5P1Z2</accession>
<evidence type="ECO:0000313" key="2">
    <source>
        <dbReference type="Proteomes" id="UP001305746"/>
    </source>
</evidence>
<reference evidence="1 2" key="1">
    <citation type="submission" date="2023-12" db="EMBL/GenBank/DDBJ databases">
        <title>Marinobacter qingdaonensis sp. nov., isolated from the intertidal sediment of Qingdao, PR China.</title>
        <authorList>
            <person name="Li Y."/>
        </authorList>
    </citation>
    <scope>NUCLEOTIDE SEQUENCE [LARGE SCALE GENOMIC DNA]</scope>
    <source>
        <strain evidence="1 2">ASW11-75</strain>
    </source>
</reference>
<protein>
    <submittedName>
        <fullName evidence="1">Uncharacterized protein</fullName>
    </submittedName>
</protein>
<proteinExistence type="predicted"/>
<sequence>MNIIPVITLFGGLTAFFTLAFALRLAVGKNQAIDKQDENQLAS</sequence>